<dbReference type="PANTHER" id="PTHR36617">
    <property type="entry name" value="PROTEIN, PUTATIVE-RELATED"/>
    <property type="match status" value="1"/>
</dbReference>
<reference evidence="2 3" key="1">
    <citation type="submission" date="2024-01" db="EMBL/GenBank/DDBJ databases">
        <title>A telomere-to-telomere, gap-free genome of sweet tea (Lithocarpus litseifolius).</title>
        <authorList>
            <person name="Zhou J."/>
        </authorList>
    </citation>
    <scope>NUCLEOTIDE SEQUENCE [LARGE SCALE GENOMIC DNA]</scope>
    <source>
        <strain evidence="2">Zhou-2022a</strain>
        <tissue evidence="2">Leaf</tissue>
    </source>
</reference>
<proteinExistence type="predicted"/>
<accession>A0AAW2DG55</accession>
<feature type="domain" description="Reverse transcriptase zinc-binding" evidence="1">
    <location>
        <begin position="177"/>
        <end position="261"/>
    </location>
</feature>
<name>A0AAW2DG55_9ROSI</name>
<evidence type="ECO:0000259" key="1">
    <source>
        <dbReference type="Pfam" id="PF13966"/>
    </source>
</evidence>
<gene>
    <name evidence="2" type="ORF">SO802_010949</name>
</gene>
<protein>
    <recommendedName>
        <fullName evidence="1">Reverse transcriptase zinc-binding domain-containing protein</fullName>
    </recommendedName>
</protein>
<organism evidence="2 3">
    <name type="scientific">Lithocarpus litseifolius</name>
    <dbReference type="NCBI Taxonomy" id="425828"/>
    <lineage>
        <taxon>Eukaryota</taxon>
        <taxon>Viridiplantae</taxon>
        <taxon>Streptophyta</taxon>
        <taxon>Embryophyta</taxon>
        <taxon>Tracheophyta</taxon>
        <taxon>Spermatophyta</taxon>
        <taxon>Magnoliopsida</taxon>
        <taxon>eudicotyledons</taxon>
        <taxon>Gunneridae</taxon>
        <taxon>Pentapetalae</taxon>
        <taxon>rosids</taxon>
        <taxon>fabids</taxon>
        <taxon>Fagales</taxon>
        <taxon>Fagaceae</taxon>
        <taxon>Lithocarpus</taxon>
    </lineage>
</organism>
<evidence type="ECO:0000313" key="2">
    <source>
        <dbReference type="EMBL" id="KAL0009447.1"/>
    </source>
</evidence>
<comment type="caution">
    <text evidence="2">The sequence shown here is derived from an EMBL/GenBank/DDBJ whole genome shotgun (WGS) entry which is preliminary data.</text>
</comment>
<sequence length="284" mass="33378">MGGLGVRKLAHFNQALLGKWFWRFGQERTSLWRRVIATKYGEGQGGWNTKDCRRAHGCGLWRGINVGWERFSKHLAFVVGDGSRIRFWHDRWVGDFSLKMLYPQLYACSSDKEAFISDLVDHQEDGSSRCWNVRFYRNFHEREFEAAFSFLELIQAQIPRGIGWDRPLWRLNRNGKFDTWSFYHKIRSTTPSYFPWKGIWKVKVPKRVAFFLWTATHGWILTLDNLMLRSLPLANRCCMCCCSAKSVDHLLIHCPVAYYIWVQMLQAFGVQWVMPGSVESLVFC</sequence>
<dbReference type="AlphaFoldDB" id="A0AAW2DG55"/>
<evidence type="ECO:0000313" key="3">
    <source>
        <dbReference type="Proteomes" id="UP001459277"/>
    </source>
</evidence>
<dbReference type="InterPro" id="IPR026960">
    <property type="entry name" value="RVT-Znf"/>
</dbReference>
<dbReference type="EMBL" id="JAZDWU010000003">
    <property type="protein sequence ID" value="KAL0009447.1"/>
    <property type="molecule type" value="Genomic_DNA"/>
</dbReference>
<dbReference type="Pfam" id="PF13966">
    <property type="entry name" value="zf-RVT"/>
    <property type="match status" value="1"/>
</dbReference>
<dbReference type="PANTHER" id="PTHR36617:SF15">
    <property type="entry name" value="REVERSE TRANSCRIPTASE ZINC-BINDING DOMAIN-CONTAINING PROTEIN"/>
    <property type="match status" value="1"/>
</dbReference>
<dbReference type="Proteomes" id="UP001459277">
    <property type="component" value="Unassembled WGS sequence"/>
</dbReference>
<keyword evidence="3" id="KW-1185">Reference proteome</keyword>